<feature type="non-terminal residue" evidence="1">
    <location>
        <position position="1"/>
    </location>
</feature>
<gene>
    <name evidence="1" type="ORF">CCMP2556_LOCUS5113</name>
</gene>
<evidence type="ECO:0008006" key="3">
    <source>
        <dbReference type="Google" id="ProtNLM"/>
    </source>
</evidence>
<dbReference type="Proteomes" id="UP001642484">
    <property type="component" value="Unassembled WGS sequence"/>
</dbReference>
<reference evidence="1 2" key="1">
    <citation type="submission" date="2024-02" db="EMBL/GenBank/DDBJ databases">
        <authorList>
            <person name="Chen Y."/>
            <person name="Shah S."/>
            <person name="Dougan E. K."/>
            <person name="Thang M."/>
            <person name="Chan C."/>
        </authorList>
    </citation>
    <scope>NUCLEOTIDE SEQUENCE [LARGE SCALE GENOMIC DNA]</scope>
</reference>
<sequence>GRAVDRSLALQLACQQLFPVLRQAFEDRWVTTHAAWCGCVCASSILLDGNEKLEEHLLQVHAARLRDRRRQRWQPRAARTPPAQVRAPEAADCNTCKARSVRACQRGGILCATFGCGIVMPPQRFHVAESLPQVAAYVEHLLRINPGVAAAPLLPVISKAPGTPTVCSSPLPTLLDPASGVVPASGDAAASVRFPGDSRNLTAAPPAGSAGSKRLPAAARIWTTSASSLLLFGSGPELSLMPCIVDQRVLQPSGCG</sequence>
<name>A0ABP0I9Q2_9DINO</name>
<evidence type="ECO:0000313" key="2">
    <source>
        <dbReference type="Proteomes" id="UP001642484"/>
    </source>
</evidence>
<comment type="caution">
    <text evidence="1">The sequence shown here is derived from an EMBL/GenBank/DDBJ whole genome shotgun (WGS) entry which is preliminary data.</text>
</comment>
<accession>A0ABP0I9Q2</accession>
<protein>
    <recommendedName>
        <fullName evidence="3">C2H2-type domain-containing protein</fullName>
    </recommendedName>
</protein>
<feature type="non-terminal residue" evidence="1">
    <location>
        <position position="256"/>
    </location>
</feature>
<proteinExistence type="predicted"/>
<keyword evidence="2" id="KW-1185">Reference proteome</keyword>
<evidence type="ECO:0000313" key="1">
    <source>
        <dbReference type="EMBL" id="CAK8998090.1"/>
    </source>
</evidence>
<dbReference type="EMBL" id="CAXAMN010002169">
    <property type="protein sequence ID" value="CAK8998090.1"/>
    <property type="molecule type" value="Genomic_DNA"/>
</dbReference>
<organism evidence="1 2">
    <name type="scientific">Durusdinium trenchii</name>
    <dbReference type="NCBI Taxonomy" id="1381693"/>
    <lineage>
        <taxon>Eukaryota</taxon>
        <taxon>Sar</taxon>
        <taxon>Alveolata</taxon>
        <taxon>Dinophyceae</taxon>
        <taxon>Suessiales</taxon>
        <taxon>Symbiodiniaceae</taxon>
        <taxon>Durusdinium</taxon>
    </lineage>
</organism>